<accession>A0A0B6VNJ7</accession>
<dbReference type="OrthoDB" id="22437at10239"/>
<reference evidence="1 2" key="1">
    <citation type="submission" date="2015-02" db="EMBL/GenBank/DDBJ databases">
        <title>Complete genome sequences of Edwardsiella bacteriophages, PEi20 and PEi26.</title>
        <authorList>
            <person name="Yasuike M."/>
            <person name="Nishiki I."/>
            <person name="Iwasaki Y."/>
            <person name="Nakamura Y."/>
            <person name="Fujiwara A."/>
            <person name="Hassan E.S."/>
            <person name="Mahmoud M.M."/>
            <person name="Kawato Y."/>
            <person name="Nagai S."/>
            <person name="Kobayashi T."/>
            <person name="Ototake M."/>
            <person name="Nakai T."/>
        </authorList>
    </citation>
    <scope>NUCLEOTIDE SEQUENCE [LARGE SCALE GENOMIC DNA]</scope>
</reference>
<protein>
    <submittedName>
        <fullName evidence="1">Uncharacterized protein</fullName>
    </submittedName>
</protein>
<dbReference type="EMBL" id="AP014714">
    <property type="protein sequence ID" value="BAQ22713.1"/>
    <property type="molecule type" value="Genomic_DNA"/>
</dbReference>
<dbReference type="Proteomes" id="UP000204657">
    <property type="component" value="Segment"/>
</dbReference>
<keyword evidence="2" id="KW-1185">Reference proteome</keyword>
<dbReference type="GeneID" id="26519069"/>
<organism evidence="1 2">
    <name type="scientific">Edwardsiella phage PEi20</name>
    <dbReference type="NCBI Taxonomy" id="1608310"/>
    <lineage>
        <taxon>Viruses</taxon>
        <taxon>Duplodnaviria</taxon>
        <taxon>Heunggongvirae</taxon>
        <taxon>Uroviricota</taxon>
        <taxon>Caudoviricetes</taxon>
        <taxon>Pantevenvirales</taxon>
        <taxon>Straboviridae</taxon>
        <taxon>Tevenvirinae</taxon>
        <taxon>Kanagawavirus</taxon>
        <taxon>Kanagawavirus pei20</taxon>
    </lineage>
</organism>
<name>A0A0B6VNJ7_9CAUD</name>
<proteinExistence type="predicted"/>
<dbReference type="KEGG" id="vg:26519069"/>
<sequence length="65" mass="7421">MLVQKPFKRLKVNAGFTLSVANGVMAVKLSETHYRVLGNTGKAIEANPKEVVWADTIMVKRWYQW</sequence>
<evidence type="ECO:0000313" key="1">
    <source>
        <dbReference type="EMBL" id="BAQ22713.1"/>
    </source>
</evidence>
<evidence type="ECO:0000313" key="2">
    <source>
        <dbReference type="Proteomes" id="UP000204657"/>
    </source>
</evidence>
<gene>
    <name evidence="1" type="primary">a-gt.3</name>
</gene>
<dbReference type="RefSeq" id="YP_009190221.1">
    <property type="nucleotide sequence ID" value="NC_028683.1"/>
</dbReference>